<reference evidence="1 2" key="1">
    <citation type="submission" date="2016-07" db="EMBL/GenBank/DDBJ databases">
        <title>Pervasive Adenine N6-methylation of Active Genes in Fungi.</title>
        <authorList>
            <consortium name="DOE Joint Genome Institute"/>
            <person name="Mondo S.J."/>
            <person name="Dannebaum R.O."/>
            <person name="Kuo R.C."/>
            <person name="Labutti K."/>
            <person name="Haridas S."/>
            <person name="Kuo A."/>
            <person name="Salamov A."/>
            <person name="Ahrendt S.R."/>
            <person name="Lipzen A."/>
            <person name="Sullivan W."/>
            <person name="Andreopoulos W.B."/>
            <person name="Clum A."/>
            <person name="Lindquist E."/>
            <person name="Daum C."/>
            <person name="Ramamoorthy G.K."/>
            <person name="Gryganskyi A."/>
            <person name="Culley D."/>
            <person name="Magnuson J.K."/>
            <person name="James T.Y."/>
            <person name="O'Malley M.A."/>
            <person name="Stajich J.E."/>
            <person name="Spatafora J.W."/>
            <person name="Visel A."/>
            <person name="Grigoriev I.V."/>
        </authorList>
    </citation>
    <scope>NUCLEOTIDE SEQUENCE [LARGE SCALE GENOMIC DNA]</scope>
    <source>
        <strain evidence="1 2">CBS 129021</strain>
    </source>
</reference>
<proteinExistence type="predicted"/>
<dbReference type="EMBL" id="MCFJ01000011">
    <property type="protein sequence ID" value="ORY60591.1"/>
    <property type="molecule type" value="Genomic_DNA"/>
</dbReference>
<dbReference type="RefSeq" id="XP_040712818.1">
    <property type="nucleotide sequence ID" value="XM_040864746.1"/>
</dbReference>
<dbReference type="Proteomes" id="UP000193689">
    <property type="component" value="Unassembled WGS sequence"/>
</dbReference>
<evidence type="ECO:0000313" key="1">
    <source>
        <dbReference type="EMBL" id="ORY60591.1"/>
    </source>
</evidence>
<dbReference type="AlphaFoldDB" id="A0A1Y2DMW0"/>
<feature type="non-terminal residue" evidence="1">
    <location>
        <position position="1"/>
    </location>
</feature>
<keyword evidence="2" id="KW-1185">Reference proteome</keyword>
<evidence type="ECO:0000313" key="2">
    <source>
        <dbReference type="Proteomes" id="UP000193689"/>
    </source>
</evidence>
<accession>A0A1Y2DMW0</accession>
<protein>
    <submittedName>
        <fullName evidence="1">Uncharacterized protein</fullName>
    </submittedName>
</protein>
<organism evidence="1 2">
    <name type="scientific">Pseudomassariella vexata</name>
    <dbReference type="NCBI Taxonomy" id="1141098"/>
    <lineage>
        <taxon>Eukaryota</taxon>
        <taxon>Fungi</taxon>
        <taxon>Dikarya</taxon>
        <taxon>Ascomycota</taxon>
        <taxon>Pezizomycotina</taxon>
        <taxon>Sordariomycetes</taxon>
        <taxon>Xylariomycetidae</taxon>
        <taxon>Amphisphaeriales</taxon>
        <taxon>Pseudomassariaceae</taxon>
        <taxon>Pseudomassariella</taxon>
    </lineage>
</organism>
<name>A0A1Y2DMW0_9PEZI</name>
<sequence>SALQAPSARLAWLLSGLTQLQRQSTIAGLCISQGHRQMSNPVLLHCGWCVSCLQRLLAVGLTYAQQLILWLVGLRFSDLDRDRGVSNGPGWATGMMEAMHHHGCIAKWCSVDTPTPARSRSPLTPCTWSRMGGNPSLMLLRGIVLVQLGVVIRILDEKPDVSLCMILDRLSVGGQGSVIGEDSGADGAGLAGGASWRAIEASLDAVETGALESACCHWVLDASSNQQRKICKTVYLLMRLLVREHPSNVANKNARCIRFKAGYSCLQSTNATVVAYQPPIRTDPLRVC</sequence>
<dbReference type="GeneID" id="63780958"/>
<dbReference type="InParanoid" id="A0A1Y2DMW0"/>
<gene>
    <name evidence="1" type="ORF">BCR38DRAFT_495944</name>
</gene>
<comment type="caution">
    <text evidence="1">The sequence shown here is derived from an EMBL/GenBank/DDBJ whole genome shotgun (WGS) entry which is preliminary data.</text>
</comment>